<dbReference type="CDD" id="cd00054">
    <property type="entry name" value="EGF_CA"/>
    <property type="match status" value="3"/>
</dbReference>
<reference evidence="16" key="1">
    <citation type="submission" date="2022-08" db="EMBL/GenBank/DDBJ databases">
        <title>Genome sequencing of akame (Lates japonicus).</title>
        <authorList>
            <person name="Hashiguchi Y."/>
            <person name="Takahashi H."/>
        </authorList>
    </citation>
    <scope>NUCLEOTIDE SEQUENCE</scope>
    <source>
        <strain evidence="16">Kochi</strain>
    </source>
</reference>
<dbReference type="SUPFAM" id="SSF49899">
    <property type="entry name" value="Concanavalin A-like lectins/glucanases"/>
    <property type="match status" value="2"/>
</dbReference>
<dbReference type="PRINTS" id="PR00011">
    <property type="entry name" value="EGFLAMININ"/>
</dbReference>
<dbReference type="InterPro" id="IPR013320">
    <property type="entry name" value="ConA-like_dom_sf"/>
</dbReference>
<keyword evidence="7" id="KW-0325">Glycoprotein</keyword>
<sequence length="769" mass="84622">MNLHIHADVVEFEDEAVEVVLRAARVPLPILLYSSEEPGCLFEVEVRGGMTTDSGLAIRPASLESVEAVWESEWDSSGAVRLHVHWADQSCGDQVRCHGCSKPIAPGDDTLERGNLQQLRVGWRPNIGRLGIPHGPSGEKVAVVAVDDCDISMAIRFGKQIGNYSCAAQGTQTGQKKSLDLTGPLLLGGVPNLPEDFPVRNRDFVGCMRNLSIDSKPIDMASYIANNGTTEGCPAKKNFCANDVCQNGGVCVSKWNTYSCDCPTGYGGKNCEQVMPSPQFFDGQALVSWSDPDITVAVPWYIGLMFRTRQPAGTLVQANVGPSSTINLMVSEQQVRMEVLLRQQLVAALSFPQVRVNDGEWHHLLVELRSIKDGKDIKYMATVSLDYRMYQKSVEIGNDLPGLKLQTLHVGGLPGEGNHVKKGFVGCIQGVRMGETSTNVANVNMAQGLKIRVHDGCDLDDPCDSNICPDNSHCSDDWSTHTCICDPGYFGKECVDACQLNPCEHVSTCVRKPSSSHGYTCECGQNYYGQYCENKVEKPCPQGWWGSPVCGPCNCDTNRGFHKDCNKTTGECRCKDNHYRPEGEDTCYPCECFSVGSESRTCDPITGQCPCKGGVIGRQCNRCDNPFAEVTPTGCEVVYEGCPKAFDAGIWWPKTKFGRPAAMNCPKGSIERGPRRNSSRMDSESSRPSALASQRHQQHPALRQRRENGHQLLLNHGCMRAGRRDLDLTHEGCRNLWCEQVPYWILSNKEYWEQIQKTEGGTADLSAEL</sequence>
<feature type="domain" description="EGF-like" evidence="13">
    <location>
        <begin position="459"/>
        <end position="495"/>
    </location>
</feature>
<evidence type="ECO:0000256" key="8">
    <source>
        <dbReference type="ARBA" id="ARBA00023292"/>
    </source>
</evidence>
<dbReference type="PROSITE" id="PS01248">
    <property type="entry name" value="EGF_LAM_1"/>
    <property type="match status" value="1"/>
</dbReference>
<dbReference type="Gene3D" id="2.170.300.10">
    <property type="entry name" value="Tie2 ligand-binding domain superfamily"/>
    <property type="match status" value="1"/>
</dbReference>
<comment type="caution">
    <text evidence="16">The sequence shown here is derived from an EMBL/GenBank/DDBJ whole genome shotgun (WGS) entry which is preliminary data.</text>
</comment>
<dbReference type="GO" id="GO:0016020">
    <property type="term" value="C:membrane"/>
    <property type="evidence" value="ECO:0007669"/>
    <property type="project" value="InterPro"/>
</dbReference>
<evidence type="ECO:0000259" key="14">
    <source>
        <dbReference type="PROSITE" id="PS50027"/>
    </source>
</evidence>
<keyword evidence="3" id="KW-0812">Transmembrane</keyword>
<dbReference type="Gene3D" id="2.10.25.10">
    <property type="entry name" value="Laminin"/>
    <property type="match status" value="3"/>
</dbReference>
<feature type="domain" description="Laminin G" evidence="12">
    <location>
        <begin position="1"/>
        <end position="233"/>
    </location>
</feature>
<feature type="domain" description="Laminin G" evidence="12">
    <location>
        <begin position="276"/>
        <end position="457"/>
    </location>
</feature>
<dbReference type="InterPro" id="IPR002049">
    <property type="entry name" value="LE_dom"/>
</dbReference>
<keyword evidence="5" id="KW-0472">Membrane</keyword>
<dbReference type="CDD" id="cd00055">
    <property type="entry name" value="EGF_Lam"/>
    <property type="match status" value="1"/>
</dbReference>
<feature type="domain" description="Laminin EGF-like" evidence="14">
    <location>
        <begin position="590"/>
        <end position="637"/>
    </location>
</feature>
<dbReference type="PROSITE" id="PS50027">
    <property type="entry name" value="EGF_LAM_2"/>
    <property type="match status" value="1"/>
</dbReference>
<evidence type="ECO:0000256" key="2">
    <source>
        <dbReference type="ARBA" id="ARBA00022536"/>
    </source>
</evidence>
<dbReference type="InterPro" id="IPR000742">
    <property type="entry name" value="EGF"/>
</dbReference>
<dbReference type="Gene3D" id="4.10.1240.10">
    <property type="entry name" value="GPCR, family 2, extracellular hormone receptor domain"/>
    <property type="match status" value="1"/>
</dbReference>
<feature type="disulfide bond" evidence="9">
    <location>
        <begin position="523"/>
        <end position="532"/>
    </location>
</feature>
<dbReference type="SMART" id="SM00181">
    <property type="entry name" value="EGF"/>
    <property type="match status" value="3"/>
</dbReference>
<keyword evidence="5" id="KW-1133">Transmembrane helix</keyword>
<dbReference type="EMBL" id="BRZM01000058">
    <property type="protein sequence ID" value="GLD63156.1"/>
    <property type="molecule type" value="Genomic_DNA"/>
</dbReference>
<dbReference type="Gene3D" id="2.60.120.200">
    <property type="match status" value="2"/>
</dbReference>
<feature type="domain" description="EGF-like" evidence="13">
    <location>
        <begin position="236"/>
        <end position="272"/>
    </location>
</feature>
<dbReference type="Proteomes" id="UP001279410">
    <property type="component" value="Unassembled WGS sequence"/>
</dbReference>
<dbReference type="PROSITE" id="PS50227">
    <property type="entry name" value="G_PROTEIN_RECEP_F2_3"/>
    <property type="match status" value="1"/>
</dbReference>
<feature type="domain" description="G-protein coupled receptors family 2 profile 1" evidence="15">
    <location>
        <begin position="622"/>
        <end position="667"/>
    </location>
</feature>
<dbReference type="Pfam" id="PF00008">
    <property type="entry name" value="EGF"/>
    <property type="match status" value="2"/>
</dbReference>
<feature type="disulfide bond" evidence="9">
    <location>
        <begin position="262"/>
        <end position="271"/>
    </location>
</feature>
<dbReference type="PROSITE" id="PS50026">
    <property type="entry name" value="EGF_3"/>
    <property type="match status" value="3"/>
</dbReference>
<dbReference type="FunFam" id="2.170.300.10:FF:000011">
    <property type="entry name" value="cadherin EGF LAG seven-pass G-type receptor 1"/>
    <property type="match status" value="1"/>
</dbReference>
<evidence type="ECO:0000256" key="9">
    <source>
        <dbReference type="PROSITE-ProRule" id="PRU00076"/>
    </source>
</evidence>
<dbReference type="GO" id="GO:0004930">
    <property type="term" value="F:G protein-coupled receptor activity"/>
    <property type="evidence" value="ECO:0007669"/>
    <property type="project" value="InterPro"/>
</dbReference>
<dbReference type="SMART" id="SM00179">
    <property type="entry name" value="EGF_CA"/>
    <property type="match status" value="2"/>
</dbReference>
<evidence type="ECO:0000256" key="7">
    <source>
        <dbReference type="ARBA" id="ARBA00023180"/>
    </source>
</evidence>
<dbReference type="SUPFAM" id="SSF57196">
    <property type="entry name" value="EGF/Laminin"/>
    <property type="match status" value="3"/>
</dbReference>
<dbReference type="Pfam" id="PF02210">
    <property type="entry name" value="Laminin_G_2"/>
    <property type="match status" value="2"/>
</dbReference>
<gene>
    <name evidence="16" type="ORF">AKAME5_001480300</name>
</gene>
<dbReference type="PROSITE" id="PS00022">
    <property type="entry name" value="EGF_1"/>
    <property type="match status" value="3"/>
</dbReference>
<evidence type="ECO:0000313" key="16">
    <source>
        <dbReference type="EMBL" id="GLD63156.1"/>
    </source>
</evidence>
<feature type="region of interest" description="Disordered" evidence="11">
    <location>
        <begin position="663"/>
        <end position="704"/>
    </location>
</feature>
<dbReference type="GO" id="GO:0098609">
    <property type="term" value="P:cell-cell adhesion"/>
    <property type="evidence" value="ECO:0007669"/>
    <property type="project" value="TreeGrafter"/>
</dbReference>
<feature type="disulfide bond" evidence="10">
    <location>
        <begin position="592"/>
        <end position="609"/>
    </location>
</feature>
<accession>A0AAD3N133</accession>
<keyword evidence="4" id="KW-0677">Repeat</keyword>
<comment type="caution">
    <text evidence="9">Lacks conserved residue(s) required for the propagation of feature annotation.</text>
</comment>
<feature type="disulfide bond" evidence="10">
    <location>
        <begin position="590"/>
        <end position="602"/>
    </location>
</feature>
<dbReference type="InterPro" id="IPR001879">
    <property type="entry name" value="GPCR_2_extracellular_dom"/>
</dbReference>
<feature type="disulfide bond" evidence="10">
    <location>
        <begin position="611"/>
        <end position="620"/>
    </location>
</feature>
<proteinExistence type="inferred from homology"/>
<organism evidence="16 17">
    <name type="scientific">Lates japonicus</name>
    <name type="common">Japanese lates</name>
    <dbReference type="NCBI Taxonomy" id="270547"/>
    <lineage>
        <taxon>Eukaryota</taxon>
        <taxon>Metazoa</taxon>
        <taxon>Chordata</taxon>
        <taxon>Craniata</taxon>
        <taxon>Vertebrata</taxon>
        <taxon>Euteleostomi</taxon>
        <taxon>Actinopterygii</taxon>
        <taxon>Neopterygii</taxon>
        <taxon>Teleostei</taxon>
        <taxon>Neoteleostei</taxon>
        <taxon>Acanthomorphata</taxon>
        <taxon>Carangaria</taxon>
        <taxon>Carangaria incertae sedis</taxon>
        <taxon>Centropomidae</taxon>
        <taxon>Lates</taxon>
    </lineage>
</organism>
<keyword evidence="16" id="KW-0675">Receptor</keyword>
<dbReference type="FunFam" id="4.10.1240.10:FF:000021">
    <property type="entry name" value="Cadherin EGF LAG seven-pass G-type receptor"/>
    <property type="match status" value="1"/>
</dbReference>
<dbReference type="FunFam" id="2.60.120.200:FF:000563">
    <property type="entry name" value="Novel protein similar to human EGF LAG seven-pass G-type receptor 1 cadherin (CELSR1)"/>
    <property type="match status" value="1"/>
</dbReference>
<evidence type="ECO:0000256" key="11">
    <source>
        <dbReference type="SAM" id="MobiDB-lite"/>
    </source>
</evidence>
<feature type="disulfide bond" evidence="9">
    <location>
        <begin position="485"/>
        <end position="494"/>
    </location>
</feature>
<dbReference type="FunFam" id="2.10.25.10:FF:000113">
    <property type="entry name" value="Cadherin, EGF LAG seven-pass G-type receptor 3"/>
    <property type="match status" value="1"/>
</dbReference>
<evidence type="ECO:0000256" key="10">
    <source>
        <dbReference type="PROSITE-ProRule" id="PRU00460"/>
    </source>
</evidence>
<evidence type="ECO:0000256" key="1">
    <source>
        <dbReference type="ARBA" id="ARBA00010933"/>
    </source>
</evidence>
<evidence type="ECO:0000256" key="5">
    <source>
        <dbReference type="ARBA" id="ARBA00022989"/>
    </source>
</evidence>
<dbReference type="InterPro" id="IPR036445">
    <property type="entry name" value="GPCR_2_extracell_dom_sf"/>
</dbReference>
<evidence type="ECO:0000259" key="15">
    <source>
        <dbReference type="PROSITE" id="PS50227"/>
    </source>
</evidence>
<dbReference type="PROSITE" id="PS01186">
    <property type="entry name" value="EGF_2"/>
    <property type="match status" value="1"/>
</dbReference>
<dbReference type="Pfam" id="PF00053">
    <property type="entry name" value="EGF_laminin"/>
    <property type="match status" value="2"/>
</dbReference>
<dbReference type="GO" id="GO:0005509">
    <property type="term" value="F:calcium ion binding"/>
    <property type="evidence" value="ECO:0007669"/>
    <property type="project" value="InterPro"/>
</dbReference>
<evidence type="ECO:0000256" key="4">
    <source>
        <dbReference type="ARBA" id="ARBA00022737"/>
    </source>
</evidence>
<keyword evidence="8 10" id="KW-0424">Laminin EGF-like domain</keyword>
<dbReference type="SMART" id="SM00180">
    <property type="entry name" value="EGF_Lam"/>
    <property type="match status" value="1"/>
</dbReference>
<comment type="similarity">
    <text evidence="1">Belongs to the G-protein coupled receptor 2 family. LN-TM7 subfamily.</text>
</comment>
<feature type="domain" description="EGF-like" evidence="13">
    <location>
        <begin position="496"/>
        <end position="533"/>
    </location>
</feature>
<dbReference type="SMART" id="SM00282">
    <property type="entry name" value="LamG"/>
    <property type="match status" value="2"/>
</dbReference>
<keyword evidence="17" id="KW-1185">Reference proteome</keyword>
<dbReference type="InterPro" id="IPR001791">
    <property type="entry name" value="Laminin_G"/>
</dbReference>
<feature type="compositionally biased region" description="Basic and acidic residues" evidence="11">
    <location>
        <begin position="669"/>
        <end position="685"/>
    </location>
</feature>
<keyword evidence="6 9" id="KW-1015">Disulfide bond</keyword>
<dbReference type="FunFam" id="2.10.25.10:FF:000006">
    <property type="entry name" value="Versican core protein-like isoform 1"/>
    <property type="match status" value="1"/>
</dbReference>
<dbReference type="PROSITE" id="PS50025">
    <property type="entry name" value="LAM_G_DOMAIN"/>
    <property type="match status" value="2"/>
</dbReference>
<protein>
    <submittedName>
        <fullName evidence="16">Cadherin EGF LAG seven-pass G-type receptor 1</fullName>
    </submittedName>
</protein>
<dbReference type="InterPro" id="IPR001881">
    <property type="entry name" value="EGF-like_Ca-bd_dom"/>
</dbReference>
<evidence type="ECO:0000259" key="13">
    <source>
        <dbReference type="PROSITE" id="PS50026"/>
    </source>
</evidence>
<evidence type="ECO:0000313" key="17">
    <source>
        <dbReference type="Proteomes" id="UP001279410"/>
    </source>
</evidence>
<dbReference type="FunFam" id="2.60.120.200:FF:000059">
    <property type="entry name" value="Cadherin EGF LAG seven-pass G-type receptor 1"/>
    <property type="match status" value="1"/>
</dbReference>
<evidence type="ECO:0000259" key="12">
    <source>
        <dbReference type="PROSITE" id="PS50025"/>
    </source>
</evidence>
<name>A0AAD3N133_LATJO</name>
<dbReference type="CDD" id="cd00110">
    <property type="entry name" value="LamG"/>
    <property type="match status" value="1"/>
</dbReference>
<keyword evidence="2 9" id="KW-0245">EGF-like domain</keyword>
<dbReference type="AlphaFoldDB" id="A0AAD3N133"/>
<dbReference type="PANTHER" id="PTHR24026">
    <property type="entry name" value="FAT ATYPICAL CADHERIN-RELATED"/>
    <property type="match status" value="1"/>
</dbReference>
<dbReference type="PANTHER" id="PTHR24026:SF36">
    <property type="entry name" value="CADHERIN EGF LAG SEVEN-PASS G-TYPE RECEPTOR 1"/>
    <property type="match status" value="1"/>
</dbReference>
<dbReference type="FunFam" id="2.10.25.10:FF:000011">
    <property type="entry name" value="Cadherin EGF LAG seven-pass G-type receptor"/>
    <property type="match status" value="1"/>
</dbReference>
<evidence type="ECO:0000256" key="6">
    <source>
        <dbReference type="ARBA" id="ARBA00023157"/>
    </source>
</evidence>
<evidence type="ECO:0000256" key="3">
    <source>
        <dbReference type="ARBA" id="ARBA00022692"/>
    </source>
</evidence>